<dbReference type="EMBL" id="JBHUEE010000002">
    <property type="protein sequence ID" value="MFD1717193.1"/>
    <property type="molecule type" value="Genomic_DNA"/>
</dbReference>
<dbReference type="Gene3D" id="3.40.50.150">
    <property type="entry name" value="Vaccinia Virus protein VP39"/>
    <property type="match status" value="1"/>
</dbReference>
<evidence type="ECO:0000313" key="3">
    <source>
        <dbReference type="Proteomes" id="UP001597277"/>
    </source>
</evidence>
<gene>
    <name evidence="2" type="ORF">ACFSE6_05065</name>
</gene>
<dbReference type="Proteomes" id="UP001597277">
    <property type="component" value="Unassembled WGS sequence"/>
</dbReference>
<feature type="domain" description="Methyltransferase" evidence="1">
    <location>
        <begin position="38"/>
        <end position="130"/>
    </location>
</feature>
<dbReference type="PANTHER" id="PTHR43591">
    <property type="entry name" value="METHYLTRANSFERASE"/>
    <property type="match status" value="1"/>
</dbReference>
<dbReference type="CDD" id="cd02440">
    <property type="entry name" value="AdoMet_MTases"/>
    <property type="match status" value="1"/>
</dbReference>
<evidence type="ECO:0000259" key="1">
    <source>
        <dbReference type="Pfam" id="PF13649"/>
    </source>
</evidence>
<sequence length="251" mass="26595">MTTAAEFWTTGDYAVVGDLWAQPGRDLAATLAVRDRDVVDLATGTGVTAIAAARHGARSVTGVDVTPDLLREAVRRSRAAGVDVTWIEADLTDVPLPTDCADLVTSTFGLVFAEPGPALAEARRLVRPGGRVVFTSWAAEGLFGRIRQALAPYFPGAPEPWHEERDAIRSLAGADATVEVSSFTMTIESPEQFVSLLERFSAPIVNGAASLGDAWPSARRDLVRVVEEVAGDAGPDGHRVPVDYLVTTLSG</sequence>
<name>A0ABW4L308_9MICO</name>
<protein>
    <submittedName>
        <fullName evidence="2">Class I SAM-dependent methyltransferase</fullName>
        <ecNumber evidence="2">2.1.1.-</ecNumber>
    </submittedName>
</protein>
<evidence type="ECO:0000313" key="2">
    <source>
        <dbReference type="EMBL" id="MFD1717193.1"/>
    </source>
</evidence>
<dbReference type="EC" id="2.1.1.-" evidence="2"/>
<dbReference type="InterPro" id="IPR041698">
    <property type="entry name" value="Methyltransf_25"/>
</dbReference>
<dbReference type="Pfam" id="PF13649">
    <property type="entry name" value="Methyltransf_25"/>
    <property type="match status" value="1"/>
</dbReference>
<keyword evidence="3" id="KW-1185">Reference proteome</keyword>
<proteinExistence type="predicted"/>
<keyword evidence="2" id="KW-0489">Methyltransferase</keyword>
<dbReference type="GO" id="GO:0008168">
    <property type="term" value="F:methyltransferase activity"/>
    <property type="evidence" value="ECO:0007669"/>
    <property type="project" value="UniProtKB-KW"/>
</dbReference>
<comment type="caution">
    <text evidence="2">The sequence shown here is derived from an EMBL/GenBank/DDBJ whole genome shotgun (WGS) entry which is preliminary data.</text>
</comment>
<dbReference type="InterPro" id="IPR029063">
    <property type="entry name" value="SAM-dependent_MTases_sf"/>
</dbReference>
<keyword evidence="2" id="KW-0808">Transferase</keyword>
<accession>A0ABW4L308</accession>
<reference evidence="3" key="1">
    <citation type="journal article" date="2019" name="Int. J. Syst. Evol. Microbiol.">
        <title>The Global Catalogue of Microorganisms (GCM) 10K type strain sequencing project: providing services to taxonomists for standard genome sequencing and annotation.</title>
        <authorList>
            <consortium name="The Broad Institute Genomics Platform"/>
            <consortium name="The Broad Institute Genome Sequencing Center for Infectious Disease"/>
            <person name="Wu L."/>
            <person name="Ma J."/>
        </authorList>
    </citation>
    <scope>NUCLEOTIDE SEQUENCE [LARGE SCALE GENOMIC DNA]</scope>
    <source>
        <strain evidence="3">JCM 17130</strain>
    </source>
</reference>
<dbReference type="PANTHER" id="PTHR43591:SF24">
    <property type="entry name" value="2-METHOXY-6-POLYPRENYL-1,4-BENZOQUINOL METHYLASE, MITOCHONDRIAL"/>
    <property type="match status" value="1"/>
</dbReference>
<dbReference type="GO" id="GO:0032259">
    <property type="term" value="P:methylation"/>
    <property type="evidence" value="ECO:0007669"/>
    <property type="project" value="UniProtKB-KW"/>
</dbReference>
<dbReference type="RefSeq" id="WP_388002947.1">
    <property type="nucleotide sequence ID" value="NZ_JBHUEE010000002.1"/>
</dbReference>
<organism evidence="2 3">
    <name type="scientific">Georgenia deserti</name>
    <dbReference type="NCBI Taxonomy" id="2093781"/>
    <lineage>
        <taxon>Bacteria</taxon>
        <taxon>Bacillati</taxon>
        <taxon>Actinomycetota</taxon>
        <taxon>Actinomycetes</taxon>
        <taxon>Micrococcales</taxon>
        <taxon>Bogoriellaceae</taxon>
        <taxon>Georgenia</taxon>
    </lineage>
</organism>
<dbReference type="SUPFAM" id="SSF53335">
    <property type="entry name" value="S-adenosyl-L-methionine-dependent methyltransferases"/>
    <property type="match status" value="1"/>
</dbReference>